<dbReference type="RefSeq" id="WP_162084626.1">
    <property type="nucleotide sequence ID" value="NZ_AP021881.1"/>
</dbReference>
<dbReference type="AlphaFoldDB" id="A0A809RGJ1"/>
<gene>
    <name evidence="1" type="ORF">SFSGTM_14640</name>
</gene>
<dbReference type="KEGG" id="sniv:SFSGTM_14640"/>
<sequence length="85" mass="9682">MFLHTEYVEPRLGYKLFVQFNNGTSGEIDLSNALWGDVFEPLHDERLFMTAKQDAIMGTVVWDNGADFAPEYLFELYTQQSGLAA</sequence>
<evidence type="ECO:0000313" key="1">
    <source>
        <dbReference type="EMBL" id="BBP00756.1"/>
    </source>
</evidence>
<dbReference type="Gene3D" id="3.30.2020.10">
    <property type="entry name" value="NE0471-like N-terminal domain"/>
    <property type="match status" value="1"/>
</dbReference>
<organism evidence="1 2">
    <name type="scientific">Sulfuriferula nivalis</name>
    <dbReference type="NCBI Taxonomy" id="2675298"/>
    <lineage>
        <taxon>Bacteria</taxon>
        <taxon>Pseudomonadati</taxon>
        <taxon>Pseudomonadota</taxon>
        <taxon>Betaproteobacteria</taxon>
        <taxon>Nitrosomonadales</taxon>
        <taxon>Sulfuricellaceae</taxon>
        <taxon>Sulfuriferula</taxon>
    </lineage>
</organism>
<reference evidence="2" key="1">
    <citation type="submission" date="2019-11" db="EMBL/GenBank/DDBJ databases">
        <title>Isolation and characterization of a novel species in the genus Sulfuriferula.</title>
        <authorList>
            <person name="Mochizuki J."/>
            <person name="Kojima H."/>
            <person name="Fukui M."/>
        </authorList>
    </citation>
    <scope>NUCLEOTIDE SEQUENCE [LARGE SCALE GENOMIC DNA]</scope>
    <source>
        <strain evidence="2">SGTM</strain>
    </source>
</reference>
<dbReference type="Proteomes" id="UP000463939">
    <property type="component" value="Chromosome"/>
</dbReference>
<dbReference type="Pfam" id="PF10387">
    <property type="entry name" value="DUF2442"/>
    <property type="match status" value="1"/>
</dbReference>
<dbReference type="EMBL" id="AP021881">
    <property type="protein sequence ID" value="BBP00756.1"/>
    <property type="molecule type" value="Genomic_DNA"/>
</dbReference>
<dbReference type="InterPro" id="IPR036782">
    <property type="entry name" value="NE0471-like_N"/>
</dbReference>
<name>A0A809RGJ1_9PROT</name>
<dbReference type="SUPFAM" id="SSF143880">
    <property type="entry name" value="NE0471 N-terminal domain-like"/>
    <property type="match status" value="1"/>
</dbReference>
<keyword evidence="2" id="KW-1185">Reference proteome</keyword>
<proteinExistence type="predicted"/>
<evidence type="ECO:0008006" key="3">
    <source>
        <dbReference type="Google" id="ProtNLM"/>
    </source>
</evidence>
<evidence type="ECO:0000313" key="2">
    <source>
        <dbReference type="Proteomes" id="UP000463939"/>
    </source>
</evidence>
<accession>A0A809RGJ1</accession>
<dbReference type="InterPro" id="IPR018841">
    <property type="entry name" value="DUF2442"/>
</dbReference>
<protein>
    <recommendedName>
        <fullName evidence="3">DUF2442 domain-containing protein</fullName>
    </recommendedName>
</protein>